<gene>
    <name evidence="7" type="primary">atsA_5</name>
    <name evidence="7" type="ORF">ETAA8_05230</name>
</gene>
<dbReference type="InterPro" id="IPR017850">
    <property type="entry name" value="Alkaline_phosphatase_core_sf"/>
</dbReference>
<reference evidence="7 8" key="1">
    <citation type="submission" date="2019-02" db="EMBL/GenBank/DDBJ databases">
        <title>Deep-cultivation of Planctomycetes and their phenomic and genomic characterization uncovers novel biology.</title>
        <authorList>
            <person name="Wiegand S."/>
            <person name="Jogler M."/>
            <person name="Boedeker C."/>
            <person name="Pinto D."/>
            <person name="Vollmers J."/>
            <person name="Rivas-Marin E."/>
            <person name="Kohn T."/>
            <person name="Peeters S.H."/>
            <person name="Heuer A."/>
            <person name="Rast P."/>
            <person name="Oberbeckmann S."/>
            <person name="Bunk B."/>
            <person name="Jeske O."/>
            <person name="Meyerdierks A."/>
            <person name="Storesund J.E."/>
            <person name="Kallscheuer N."/>
            <person name="Luecker S."/>
            <person name="Lage O.M."/>
            <person name="Pohl T."/>
            <person name="Merkel B.J."/>
            <person name="Hornburger P."/>
            <person name="Mueller R.-W."/>
            <person name="Bruemmer F."/>
            <person name="Labrenz M."/>
            <person name="Spormann A.M."/>
            <person name="Op den Camp H."/>
            <person name="Overmann J."/>
            <person name="Amann R."/>
            <person name="Jetten M.S.M."/>
            <person name="Mascher T."/>
            <person name="Medema M.H."/>
            <person name="Devos D.P."/>
            <person name="Kaster A.-K."/>
            <person name="Ovreas L."/>
            <person name="Rohde M."/>
            <person name="Galperin M.Y."/>
            <person name="Jogler C."/>
        </authorList>
    </citation>
    <scope>NUCLEOTIDE SEQUENCE [LARGE SCALE GENOMIC DNA]</scope>
    <source>
        <strain evidence="7 8">ETA_A8</strain>
    </source>
</reference>
<keyword evidence="5" id="KW-0812">Transmembrane</keyword>
<dbReference type="GO" id="GO:0046872">
    <property type="term" value="F:metal ion binding"/>
    <property type="evidence" value="ECO:0007669"/>
    <property type="project" value="UniProtKB-KW"/>
</dbReference>
<evidence type="ECO:0000256" key="4">
    <source>
        <dbReference type="ARBA" id="ARBA00022837"/>
    </source>
</evidence>
<feature type="transmembrane region" description="Helical" evidence="5">
    <location>
        <begin position="67"/>
        <end position="84"/>
    </location>
</feature>
<dbReference type="PANTHER" id="PTHR42693">
    <property type="entry name" value="ARYLSULFATASE FAMILY MEMBER"/>
    <property type="match status" value="1"/>
</dbReference>
<accession>A0A517Y5E6</accession>
<dbReference type="Gene3D" id="3.40.720.10">
    <property type="entry name" value="Alkaline Phosphatase, subunit A"/>
    <property type="match status" value="1"/>
</dbReference>
<name>A0A517Y5E6_9BACT</name>
<dbReference type="PROSITE" id="PS00149">
    <property type="entry name" value="SULFATASE_2"/>
    <property type="match status" value="1"/>
</dbReference>
<protein>
    <submittedName>
        <fullName evidence="7">Arylsulfatase</fullName>
        <ecNumber evidence="7">3.1.6.1</ecNumber>
    </submittedName>
</protein>
<evidence type="ECO:0000256" key="1">
    <source>
        <dbReference type="ARBA" id="ARBA00008779"/>
    </source>
</evidence>
<feature type="domain" description="Sulfatase N-terminal" evidence="6">
    <location>
        <begin position="96"/>
        <end position="410"/>
    </location>
</feature>
<dbReference type="GO" id="GO:0004065">
    <property type="term" value="F:arylsulfatase activity"/>
    <property type="evidence" value="ECO:0007669"/>
    <property type="project" value="UniProtKB-EC"/>
</dbReference>
<dbReference type="KEGG" id="aagg:ETAA8_05230"/>
<keyword evidence="4" id="KW-0106">Calcium</keyword>
<proteinExistence type="inferred from homology"/>
<keyword evidence="8" id="KW-1185">Reference proteome</keyword>
<evidence type="ECO:0000313" key="8">
    <source>
        <dbReference type="Proteomes" id="UP000315017"/>
    </source>
</evidence>
<organism evidence="7 8">
    <name type="scientific">Anatilimnocola aggregata</name>
    <dbReference type="NCBI Taxonomy" id="2528021"/>
    <lineage>
        <taxon>Bacteria</taxon>
        <taxon>Pseudomonadati</taxon>
        <taxon>Planctomycetota</taxon>
        <taxon>Planctomycetia</taxon>
        <taxon>Pirellulales</taxon>
        <taxon>Pirellulaceae</taxon>
        <taxon>Anatilimnocola</taxon>
    </lineage>
</organism>
<dbReference type="EC" id="3.1.6.1" evidence="7"/>
<dbReference type="PANTHER" id="PTHR42693:SF53">
    <property type="entry name" value="ENDO-4-O-SULFATASE"/>
    <property type="match status" value="1"/>
</dbReference>
<sequence length="529" mass="58451" precursor="true">MPFARLYRVQTLLLWICEVPQAQHNCRLCQDQFNAANSSGLQCVYSRNNVISFSSERRKLMGSKYKLTILIIAAAILAAALRPATADETTVSGRAPNVLLIITDDHGYGDVSTYHESDVQTPNIDRLAAGGMLFTGMRANCTVCSPSRAALLTGRYADRVGVPGVIRTQPENSWGYFDPRVPTLANELKAAGYHTGIVGKWHLGLESPNTPNERGFDTFRGFLGDMMDSYATHARHGNNYLRHNSEVITAKGHATDLFTDWAIDHLRERAKQPAQPFFLYLAYNAPHFPIEPPAEWLAKVKQRAPQLSDKRASNVAFVEHLDDRIGRVLTALKEAGLEGNTVVVFTADNGGSLPHGQNNAPWRDGKQSHYDGGLRVPFMVRWPGRIQAGSRSNYAGLNFDLFPTFLELAGRQPAADLDAVSLVSVLRGETINAPRDLYFVRREGGAAYGGKSYEALIRGEWKLLQNDPFSPLELYNLKADPQETNNLAKVNIKMVQELSAALRKHIQRGGSTPWQAPVIAPQSAQDSTK</sequence>
<dbReference type="Pfam" id="PF00884">
    <property type="entry name" value="Sulfatase"/>
    <property type="match status" value="1"/>
</dbReference>
<dbReference type="InterPro" id="IPR050738">
    <property type="entry name" value="Sulfatase"/>
</dbReference>
<keyword evidence="2" id="KW-0479">Metal-binding</keyword>
<comment type="similarity">
    <text evidence="1">Belongs to the sulfatase family.</text>
</comment>
<dbReference type="InterPro" id="IPR000917">
    <property type="entry name" value="Sulfatase_N"/>
</dbReference>
<evidence type="ECO:0000256" key="5">
    <source>
        <dbReference type="SAM" id="Phobius"/>
    </source>
</evidence>
<evidence type="ECO:0000256" key="2">
    <source>
        <dbReference type="ARBA" id="ARBA00022723"/>
    </source>
</evidence>
<dbReference type="Proteomes" id="UP000315017">
    <property type="component" value="Chromosome"/>
</dbReference>
<evidence type="ECO:0000259" key="6">
    <source>
        <dbReference type="Pfam" id="PF00884"/>
    </source>
</evidence>
<dbReference type="AlphaFoldDB" id="A0A517Y5E6"/>
<dbReference type="InterPro" id="IPR024607">
    <property type="entry name" value="Sulfatase_CS"/>
</dbReference>
<dbReference type="SUPFAM" id="SSF53649">
    <property type="entry name" value="Alkaline phosphatase-like"/>
    <property type="match status" value="1"/>
</dbReference>
<keyword evidence="5" id="KW-1133">Transmembrane helix</keyword>
<evidence type="ECO:0000256" key="3">
    <source>
        <dbReference type="ARBA" id="ARBA00022801"/>
    </source>
</evidence>
<evidence type="ECO:0000313" key="7">
    <source>
        <dbReference type="EMBL" id="QDU25455.1"/>
    </source>
</evidence>
<keyword evidence="3 7" id="KW-0378">Hydrolase</keyword>
<keyword evidence="5" id="KW-0472">Membrane</keyword>
<dbReference type="EMBL" id="CP036274">
    <property type="protein sequence ID" value="QDU25455.1"/>
    <property type="molecule type" value="Genomic_DNA"/>
</dbReference>
<dbReference type="Gene3D" id="3.30.1120.10">
    <property type="match status" value="1"/>
</dbReference>